<dbReference type="AlphaFoldDB" id="A0A4U5M7E0"/>
<name>A0A4U5M7E0_STECR</name>
<dbReference type="EMBL" id="AZBU02000009">
    <property type="protein sequence ID" value="TKR64827.1"/>
    <property type="molecule type" value="Genomic_DNA"/>
</dbReference>
<protein>
    <submittedName>
        <fullName evidence="1">Uncharacterized protein</fullName>
    </submittedName>
</protein>
<reference evidence="1 2" key="2">
    <citation type="journal article" date="2019" name="G3 (Bethesda)">
        <title>Hybrid Assembly of the Genome of the Entomopathogenic Nematode Steinernema carpocapsae Identifies the X-Chromosome.</title>
        <authorList>
            <person name="Serra L."/>
            <person name="Macchietto M."/>
            <person name="Macias-Munoz A."/>
            <person name="McGill C.J."/>
            <person name="Rodriguez I.M."/>
            <person name="Rodriguez B."/>
            <person name="Murad R."/>
            <person name="Mortazavi A."/>
        </authorList>
    </citation>
    <scope>NUCLEOTIDE SEQUENCE [LARGE SCALE GENOMIC DNA]</scope>
    <source>
        <strain evidence="1 2">ALL</strain>
    </source>
</reference>
<accession>A0A4U5M7E0</accession>
<gene>
    <name evidence="1" type="ORF">L596_025306</name>
</gene>
<reference evidence="1 2" key="1">
    <citation type="journal article" date="2015" name="Genome Biol.">
        <title>Comparative genomics of Steinernema reveals deeply conserved gene regulatory networks.</title>
        <authorList>
            <person name="Dillman A.R."/>
            <person name="Macchietto M."/>
            <person name="Porter C.F."/>
            <person name="Rogers A."/>
            <person name="Williams B."/>
            <person name="Antoshechkin I."/>
            <person name="Lee M.M."/>
            <person name="Goodwin Z."/>
            <person name="Lu X."/>
            <person name="Lewis E.E."/>
            <person name="Goodrich-Blair H."/>
            <person name="Stock S.P."/>
            <person name="Adams B.J."/>
            <person name="Sternberg P.W."/>
            <person name="Mortazavi A."/>
        </authorList>
    </citation>
    <scope>NUCLEOTIDE SEQUENCE [LARGE SCALE GENOMIC DNA]</scope>
    <source>
        <strain evidence="1 2">ALL</strain>
    </source>
</reference>
<keyword evidence="2" id="KW-1185">Reference proteome</keyword>
<evidence type="ECO:0000313" key="2">
    <source>
        <dbReference type="Proteomes" id="UP000298663"/>
    </source>
</evidence>
<sequence length="67" mass="7458">MWTDGSSAPGITRTGLRDNRMCRVMRKIVLSSTPIGERVRSIGLWTSPLVSSRFSAKDESSDPTVFR</sequence>
<dbReference type="Proteomes" id="UP000298663">
    <property type="component" value="Unassembled WGS sequence"/>
</dbReference>
<evidence type="ECO:0000313" key="1">
    <source>
        <dbReference type="EMBL" id="TKR64827.1"/>
    </source>
</evidence>
<proteinExistence type="predicted"/>
<organism evidence="1 2">
    <name type="scientific">Steinernema carpocapsae</name>
    <name type="common">Entomopathogenic nematode</name>
    <dbReference type="NCBI Taxonomy" id="34508"/>
    <lineage>
        <taxon>Eukaryota</taxon>
        <taxon>Metazoa</taxon>
        <taxon>Ecdysozoa</taxon>
        <taxon>Nematoda</taxon>
        <taxon>Chromadorea</taxon>
        <taxon>Rhabditida</taxon>
        <taxon>Tylenchina</taxon>
        <taxon>Panagrolaimomorpha</taxon>
        <taxon>Strongyloidoidea</taxon>
        <taxon>Steinernematidae</taxon>
        <taxon>Steinernema</taxon>
    </lineage>
</organism>
<comment type="caution">
    <text evidence="1">The sequence shown here is derived from an EMBL/GenBank/DDBJ whole genome shotgun (WGS) entry which is preliminary data.</text>
</comment>